<gene>
    <name evidence="1" type="ORF">N0V83_008275</name>
</gene>
<protein>
    <submittedName>
        <fullName evidence="1">Uncharacterized protein</fullName>
    </submittedName>
</protein>
<keyword evidence="2" id="KW-1185">Reference proteome</keyword>
<dbReference type="Proteomes" id="UP001140560">
    <property type="component" value="Unassembled WGS sequence"/>
</dbReference>
<reference evidence="1" key="1">
    <citation type="submission" date="2022-10" db="EMBL/GenBank/DDBJ databases">
        <title>Tapping the CABI collections for fungal endophytes: first genome assemblies for Collariella, Neodidymelliopsis, Ascochyta clinopodiicola, Didymella pomorum, Didymosphaeria variabile, Neocosmospora piperis and Neocucurbitaria cava.</title>
        <authorList>
            <person name="Hill R."/>
        </authorList>
    </citation>
    <scope>NUCLEOTIDE SEQUENCE</scope>
    <source>
        <strain evidence="1">IMI 356814</strain>
    </source>
</reference>
<dbReference type="EMBL" id="JAPEUY010000015">
    <property type="protein sequence ID" value="KAJ4365655.1"/>
    <property type="molecule type" value="Genomic_DNA"/>
</dbReference>
<evidence type="ECO:0000313" key="2">
    <source>
        <dbReference type="Proteomes" id="UP001140560"/>
    </source>
</evidence>
<dbReference type="AlphaFoldDB" id="A0A9W8Y1Z9"/>
<comment type="caution">
    <text evidence="1">The sequence shown here is derived from an EMBL/GenBank/DDBJ whole genome shotgun (WGS) entry which is preliminary data.</text>
</comment>
<name>A0A9W8Y1Z9_9PLEO</name>
<evidence type="ECO:0000313" key="1">
    <source>
        <dbReference type="EMBL" id="KAJ4365655.1"/>
    </source>
</evidence>
<sequence length="69" mass="7618">MVQGLGTYGRHHDWVRTKEVDEAQGPISTSTTNSANLHLNVATLNTREQVEAARSVPVFMKLKAGRLDI</sequence>
<accession>A0A9W8Y1Z9</accession>
<proteinExistence type="predicted"/>
<organism evidence="1 2">
    <name type="scientific">Neocucurbitaria cava</name>
    <dbReference type="NCBI Taxonomy" id="798079"/>
    <lineage>
        <taxon>Eukaryota</taxon>
        <taxon>Fungi</taxon>
        <taxon>Dikarya</taxon>
        <taxon>Ascomycota</taxon>
        <taxon>Pezizomycotina</taxon>
        <taxon>Dothideomycetes</taxon>
        <taxon>Pleosporomycetidae</taxon>
        <taxon>Pleosporales</taxon>
        <taxon>Pleosporineae</taxon>
        <taxon>Cucurbitariaceae</taxon>
        <taxon>Neocucurbitaria</taxon>
    </lineage>
</organism>